<proteinExistence type="predicted"/>
<protein>
    <submittedName>
        <fullName evidence="2">13038_t:CDS:1</fullName>
    </submittedName>
</protein>
<keyword evidence="3" id="KW-1185">Reference proteome</keyword>
<evidence type="ECO:0000313" key="2">
    <source>
        <dbReference type="EMBL" id="CAG8477587.1"/>
    </source>
</evidence>
<gene>
    <name evidence="2" type="ORF">RFULGI_LOCUS1394</name>
</gene>
<dbReference type="PANTHER" id="PTHR22605">
    <property type="entry name" value="RZ-TYPE DOMAIN-CONTAINING PROTEIN"/>
    <property type="match status" value="1"/>
</dbReference>
<dbReference type="InterPro" id="IPR031248">
    <property type="entry name" value="RNF213"/>
</dbReference>
<keyword evidence="1" id="KW-0175">Coiled coil</keyword>
<dbReference type="GO" id="GO:0004842">
    <property type="term" value="F:ubiquitin-protein transferase activity"/>
    <property type="evidence" value="ECO:0007669"/>
    <property type="project" value="InterPro"/>
</dbReference>
<evidence type="ECO:0000313" key="3">
    <source>
        <dbReference type="Proteomes" id="UP000789396"/>
    </source>
</evidence>
<sequence>MNKIEYTEIISVFHVHLPFNIDSCKLAVLGNCEALDVEYKYCLVSSERLLNFEGDEFTTNRRMELRGNLYDVWKDSNKFKKDQFSYREAFVFTDYIYKSIKSPIDLKIGIMDYQHILKRHRDFKEIYKIISFINQHIETNKTKEQVLFLYVLLALVQHNSKYGSLDWTAMFALAPKFDTSYSFIDSIEIYDYKRLPDNFIKLLEVLKPSINDLNNLDALDRMMKKLIRMSYDVESLAYLQECFKELKDCDYFSYEIRKKLLELLKEKKLCWNDKNVASLLKFLNEPNLRWHNREYASILETIAESDQISDIQELRSHTYFKEAYEIVIRTAMAIKNSDITIKLLQKIFICFSNNQILKDYINSAVGNDSEELITDEVLEKSYNQCNSYISTLERLQKFYEKFCPSQLVTDVQLHFDDLTKRSISTTLKDSYVQDHWSMHSVTIEIMKDYYSFIDSQTFYNIFQVELTEELTVKQVMNNIFKKAVENYQIKCKEYDEKKEIKCAVAIEFWKNVDTEHVEREINFMIPYFDKLKSNNNPDHNASGSRIHNVQRLISSVKLLVNISSTLERLRQLTIVIKDLGIILCDQDFWVEELINNLEDKDLLLYQLYEAFDKLNKIEMTLLLTNDIWLIIKEICDSKDFIIFLKSLVGNNLQNLINGVDDHSDERLIQENIVQTFIQVKQILEPLLEEREGDDRHSAVQEFFQILHNIVNRNPSLISKLRLCNANAQALKNLYNNVSNRGEVTKEKIIYSVTKGEYSFKRMEDDENRYTATLSYASDILQENIVSYTFADLQDLRGRALLIARAPSNTFINTKTNKRMIMSDETAQDYMNEFIVRVDLAQEIIDTASLLKELGHFKYYYFKGFTRSTSDMENLLNTLLDDLRDWKQIVSEAQQNHYYLTFFLAQHILNFYDYFSCNENTVTTHSNNKERQSIFSMIVKNFSYNESITRLNIKEECSVLLKSVNNKAELPNINFDMLKIPLESKNYYDILCKIGTILHDIFSRIPITQRQMTAAVKYETTDVVCQGRLFIATCNNKFQVPNIIMSLYNSHNKCYPEAWQVLICKSSTTTEELLTFTKRCFFAAKNGYGEYLFCIANVEVLDFELQYQLVSNIRFLCQQEKEFYLALICCLENNMHHHILDQFSENIHVTQGFDADSMRNIYEELCPYVWVVSSELSGQGKSRWIENQSLNHGSAPRKFLISDGVTFGTLVHKLSEIRLKNSENLHLNILLIENHYDVNMFLFESLSFKIVRDRANFLSVPSALIYIEIESTVNQDLLNSIPILGHLKRKHLTWGIDNTIIPQDVNSPIQIVSRYLDAYDLNLINTVNIDLNEELLIPETRCRQLLQKYFFDKIAQDIKTYRFLEIFVNVLSDQLKRMSSSAFFRTETLAWMEADTSLIQFLSIVVDVELRILNLHAGVTKQQILEFLSDAEKIAEQNEVWLFFDEINTCNHIGIFADLIAHRLLLGKEIHKNIRLFAACNPYRLRQKADTQAGLLVDRYEEKNSLVYQVRPLPDQILDYVWDYGVLKPSDEMIHIKMMTKKSTENLKNTNLFTELLFESQEFVRIHEGAHSVKRFYETYDETEDAIRIVSQSLRGNDSDDPYFRTLPQIYLVHYQGSSSSTSEVGLAEKSPHNPLKVLHSLLEPNYPAELPEVAVIGIKSQFKALVDAYLEYRKIQPINNFHGLRDYYFLVKSLGSGEVAQMALARNFGGTSQMDELYKTHFRKVIKAFHGSIDSFKNYSIEDLIKANLKDKNSRHLMIIGKSDSIVNILSYKLKQWNNDPKFNDTNLDLEPVVIYGSQFPNDFGGDYQYSVLSRSLYDLWNQNYITVGKEGSQTFYTRVALGAYSNPMVCVHENFRCILVLDEKKVDYSDPPLLNRFEKQKMSINDAIDDNMKGLLNKLAEWSNQISNIEAESAKFNENDIFIGFDKEETLQSLVIYNSNDPELDDETKILHKCKEMLIGIAMPDGIVRSKKSMLSNKEVDYWYKFYFEQQYHENFPGYIESLMEDAKNAQGFNAIVYTFSSINTDVESCLNNILRCQVDKLSTFKSEAQFQSRIKHFWLESKADILILQCDLNSSNSECIKLAKFIIEQYKNEFMASKYSFVQVKHVCIILHLRKENATSTVSSFNFMCEWDLFSIETLTPQEFTIEDYLDKNLINVLETAYTFEKVIDRELLWCLLCMEFPPSYESADYIRQDWQLSVAVNREDLYLYSSFLTALQMFICNQVRKPIAQLLFALEKVSGLLIIDSDRLLNEEGLNDNATSNLFDFWKPIIMNTEIVNVENIKMPYIIKNSSNGLKLPFSIYFMEQINKFKSIYQDDLRMLERVPENLDKETGNLKSQIIDECIERFSEHVISMVPVLKIPQFKLQNAYFNDFTTIILHGKTDNSKTLRRIISHHMKQEVPDPIRLHTFWWGNEDLILTELQLLLLLQNISKEEILNTAFDESSDFNIDSDLLSRVSDIMINELFNIIEDNNDLDDNKGTLYLFTGTRRSRRSYHKSNSHHMQIKLQAWQRDVAKILLISCSLPNSSDNQSLNVLRIYNDLSKSISSAQLLQIKQYQYEISPFSKQSIDTVFEKLEQIEQTEVRLSSRQSFIYRCLNTIPPKSPIRRYLYKKIFSQETLTLAFPNIYLIFESENKELEGSLFLSLINGSQILDSTKRLQTIENILSKRKNSEMAALCCDVIQTQLSTEYQFNVLSKYLQKATDILINNDSKELQKITAIALLKEFANEFWSNKESINLDDLNKLTYEIEQYCDALQQVLPWVRILKTDSNSRLGFNPYWYFNEFKQVDCFYKIISYSDELTANNLLNNIIGDDQIGTCNQCKNRIGGSNHVLNAGNIDIDRNRIEHSVTVNDKKGYLIEDIFDEFHSVRTLNPASYRILHLFLHIIIGVQANSSTTIAFINDPNSNIAQYCKKHIENDWKALKSIFNCEDETLALFIHSILSEMSQEPSQNVEKFVSPAQRESWEESFNQQYVLPKIKNFVGTANDFRIMLDKNAEKSVEINETMEVNDHYNKNYSPLLWRLIEKPDLDNLKSYCMSNIENKDAFPLLYIFLKHEKHLNLIQLLLPIVKFTQILSSRLSNVIERQRARNLTFQQFIVDESKDDESGTTEEFLNAAFNSFANSWNRLTPHIKRYQCKDLPQEMPKIDNETSIIYGLYEPTDESLYLCATIEFLVQLQNDFLNDIIEVSCGTCQSLKFIEESDVQTGRYCLQSINLENVKSEPIIKYDGISDVFIYCQHDLRLGHGREIYYDLYKIEAKLAQDLVYGKKLIKSNKDQMYLNSFIYHKELFSRSMTILEEIKILIRQEPIPVDKKPEISENQMELLSALEIIICFLKQTSGGDCDTLISDYIENWMKLGLKKERCYKLLRRTRLQLKHIVALYELVEEHVADTLIAAKCISSKYKAELDESIKQIISEAVYFEQTNSGKSAKISADAFLIALKRLIVRYLSINSETIKEALPLYDYIGDDDNSLG</sequence>
<dbReference type="EMBL" id="CAJVPZ010000847">
    <property type="protein sequence ID" value="CAG8477587.1"/>
    <property type="molecule type" value="Genomic_DNA"/>
</dbReference>
<feature type="non-terminal residue" evidence="2">
    <location>
        <position position="3474"/>
    </location>
</feature>
<organism evidence="2 3">
    <name type="scientific">Racocetra fulgida</name>
    <dbReference type="NCBI Taxonomy" id="60492"/>
    <lineage>
        <taxon>Eukaryota</taxon>
        <taxon>Fungi</taxon>
        <taxon>Fungi incertae sedis</taxon>
        <taxon>Mucoromycota</taxon>
        <taxon>Glomeromycotina</taxon>
        <taxon>Glomeromycetes</taxon>
        <taxon>Diversisporales</taxon>
        <taxon>Gigasporaceae</taxon>
        <taxon>Racocetra</taxon>
    </lineage>
</organism>
<accession>A0A9N8W858</accession>
<dbReference type="OrthoDB" id="2400221at2759"/>
<dbReference type="PANTHER" id="PTHR22605:SF1">
    <property type="entry name" value="RZ-TYPE DOMAIN-CONTAINING PROTEIN"/>
    <property type="match status" value="1"/>
</dbReference>
<dbReference type="Proteomes" id="UP000789396">
    <property type="component" value="Unassembled WGS sequence"/>
</dbReference>
<name>A0A9N8W858_9GLOM</name>
<comment type="caution">
    <text evidence="2">The sequence shown here is derived from an EMBL/GenBank/DDBJ whole genome shotgun (WGS) entry which is preliminary data.</text>
</comment>
<evidence type="ECO:0000256" key="1">
    <source>
        <dbReference type="SAM" id="Coils"/>
    </source>
</evidence>
<dbReference type="GO" id="GO:0016887">
    <property type="term" value="F:ATP hydrolysis activity"/>
    <property type="evidence" value="ECO:0007669"/>
    <property type="project" value="InterPro"/>
</dbReference>
<reference evidence="2" key="1">
    <citation type="submission" date="2021-06" db="EMBL/GenBank/DDBJ databases">
        <authorList>
            <person name="Kallberg Y."/>
            <person name="Tangrot J."/>
            <person name="Rosling A."/>
        </authorList>
    </citation>
    <scope>NUCLEOTIDE SEQUENCE</scope>
    <source>
        <strain evidence="2">IN212</strain>
    </source>
</reference>
<feature type="coiled-coil region" evidence="1">
    <location>
        <begin position="1886"/>
        <end position="1920"/>
    </location>
</feature>